<feature type="compositionally biased region" description="Basic and acidic residues" evidence="5">
    <location>
        <begin position="161"/>
        <end position="197"/>
    </location>
</feature>
<evidence type="ECO:0000259" key="6">
    <source>
        <dbReference type="PROSITE" id="PS50994"/>
    </source>
</evidence>
<dbReference type="InterPro" id="IPR013103">
    <property type="entry name" value="RVT_2"/>
</dbReference>
<proteinExistence type="predicted"/>
<dbReference type="GO" id="GO:0003676">
    <property type="term" value="F:nucleic acid binding"/>
    <property type="evidence" value="ECO:0007669"/>
    <property type="project" value="InterPro"/>
</dbReference>
<dbReference type="InterPro" id="IPR036397">
    <property type="entry name" value="RNaseH_sf"/>
</dbReference>
<reference evidence="7" key="1">
    <citation type="journal article" date="2019" name="Sci. Rep.">
        <title>Draft genome of Tanacetum cinerariifolium, the natural source of mosquito coil.</title>
        <authorList>
            <person name="Yamashiro T."/>
            <person name="Shiraishi A."/>
            <person name="Satake H."/>
            <person name="Nakayama K."/>
        </authorList>
    </citation>
    <scope>NUCLEOTIDE SEQUENCE</scope>
</reference>
<dbReference type="PANTHER" id="PTHR42648">
    <property type="entry name" value="TRANSPOSASE, PUTATIVE-RELATED"/>
    <property type="match status" value="1"/>
</dbReference>
<feature type="domain" description="Integrase catalytic" evidence="6">
    <location>
        <begin position="495"/>
        <end position="671"/>
    </location>
</feature>
<dbReference type="Pfam" id="PF22936">
    <property type="entry name" value="Pol_BBD"/>
    <property type="match status" value="1"/>
</dbReference>
<keyword evidence="4" id="KW-0175">Coiled coil</keyword>
<dbReference type="Gene3D" id="3.30.420.10">
    <property type="entry name" value="Ribonuclease H-like superfamily/Ribonuclease H"/>
    <property type="match status" value="1"/>
</dbReference>
<dbReference type="GO" id="GO:0046872">
    <property type="term" value="F:metal ion binding"/>
    <property type="evidence" value="ECO:0007669"/>
    <property type="project" value="UniProtKB-KW"/>
</dbReference>
<dbReference type="InterPro" id="IPR039537">
    <property type="entry name" value="Retrotran_Ty1/copia-like"/>
</dbReference>
<comment type="caution">
    <text evidence="7">The sequence shown here is derived from an EMBL/GenBank/DDBJ whole genome shotgun (WGS) entry which is preliminary data.</text>
</comment>
<gene>
    <name evidence="7" type="ORF">Tci_022831</name>
</gene>
<organism evidence="7">
    <name type="scientific">Tanacetum cinerariifolium</name>
    <name type="common">Dalmatian daisy</name>
    <name type="synonym">Chrysanthemum cinerariifolium</name>
    <dbReference type="NCBI Taxonomy" id="118510"/>
    <lineage>
        <taxon>Eukaryota</taxon>
        <taxon>Viridiplantae</taxon>
        <taxon>Streptophyta</taxon>
        <taxon>Embryophyta</taxon>
        <taxon>Tracheophyta</taxon>
        <taxon>Spermatophyta</taxon>
        <taxon>Magnoliopsida</taxon>
        <taxon>eudicotyledons</taxon>
        <taxon>Gunneridae</taxon>
        <taxon>Pentapetalae</taxon>
        <taxon>asterids</taxon>
        <taxon>campanulids</taxon>
        <taxon>Asterales</taxon>
        <taxon>Asteraceae</taxon>
        <taxon>Asteroideae</taxon>
        <taxon>Anthemideae</taxon>
        <taxon>Anthemidinae</taxon>
        <taxon>Tanacetum</taxon>
    </lineage>
</organism>
<feature type="coiled-coil region" evidence="4">
    <location>
        <begin position="245"/>
        <end position="314"/>
    </location>
</feature>
<dbReference type="InterPro" id="IPR001584">
    <property type="entry name" value="Integrase_cat-core"/>
</dbReference>
<dbReference type="PROSITE" id="PS50994">
    <property type="entry name" value="INTEGRASE"/>
    <property type="match status" value="1"/>
</dbReference>
<dbReference type="InterPro" id="IPR025724">
    <property type="entry name" value="GAG-pre-integrase_dom"/>
</dbReference>
<keyword evidence="1" id="KW-0645">Protease</keyword>
<feature type="region of interest" description="Disordered" evidence="5">
    <location>
        <begin position="706"/>
        <end position="728"/>
    </location>
</feature>
<feature type="region of interest" description="Disordered" evidence="5">
    <location>
        <begin position="647"/>
        <end position="667"/>
    </location>
</feature>
<dbReference type="GO" id="GO:0015074">
    <property type="term" value="P:DNA integration"/>
    <property type="evidence" value="ECO:0007669"/>
    <property type="project" value="InterPro"/>
</dbReference>
<dbReference type="GO" id="GO:0006508">
    <property type="term" value="P:proteolysis"/>
    <property type="evidence" value="ECO:0007669"/>
    <property type="project" value="UniProtKB-KW"/>
</dbReference>
<evidence type="ECO:0000313" key="7">
    <source>
        <dbReference type="EMBL" id="GEU50853.1"/>
    </source>
</evidence>
<dbReference type="EMBL" id="BKCJ010002777">
    <property type="protein sequence ID" value="GEU50853.1"/>
    <property type="molecule type" value="Genomic_DNA"/>
</dbReference>
<dbReference type="PANTHER" id="PTHR42648:SF18">
    <property type="entry name" value="RETROTRANSPOSON, UNCLASSIFIED-LIKE PROTEIN"/>
    <property type="match status" value="1"/>
</dbReference>
<dbReference type="Pfam" id="PF00665">
    <property type="entry name" value="rve"/>
    <property type="match status" value="1"/>
</dbReference>
<feature type="compositionally biased region" description="Low complexity" evidence="5">
    <location>
        <begin position="717"/>
        <end position="727"/>
    </location>
</feature>
<keyword evidence="2" id="KW-0479">Metal-binding</keyword>
<feature type="region of interest" description="Disordered" evidence="5">
    <location>
        <begin position="149"/>
        <end position="197"/>
    </location>
</feature>
<evidence type="ECO:0000256" key="3">
    <source>
        <dbReference type="ARBA" id="ARBA00022801"/>
    </source>
</evidence>
<dbReference type="InterPro" id="IPR012337">
    <property type="entry name" value="RNaseH-like_sf"/>
</dbReference>
<dbReference type="Pfam" id="PF13976">
    <property type="entry name" value="gag_pre-integrs"/>
    <property type="match status" value="1"/>
</dbReference>
<dbReference type="InterPro" id="IPR054722">
    <property type="entry name" value="PolX-like_BBD"/>
</dbReference>
<accession>A0A6L2KMW6</accession>
<evidence type="ECO:0000256" key="4">
    <source>
        <dbReference type="SAM" id="Coils"/>
    </source>
</evidence>
<sequence length="944" mass="109066">MITVGLTMRITLLYRGEYSQWRERFMNYLKEQTDGEAMINSIQNGDHPLHDALERQMRGSEYGEQDRKAAILYEYETFKATEGEQLLDTYLRYLQKNQGYVNNALGYKKKVVMVTSDPLALVAEKTKITALLAKAFNRKKYYAKPTNNNLRTSLASSSANKKPEYVKSVEKKEDKKADEKKRDMSKTKMLQAKKDSDEQVLLAEDQAWMESSSDSDKEINANMVFMAKMEKVLPDSDESSSSTKETIAEKRIEKANQQSKDLENQNKDLQDKYDVLINKENIFEEKNNELNEQMKVLNEKNADLLAQTKVLQDQLKVKYVVIDTHTECQAQYAKLEEERFEYMIYLWIINSGCSKHMMGNRAFLTNFVEKFLGKVRFGNNDFAVIASYGDSTCFVRPEDVVDLLTGDCSLNLYTISLNDVASNSLAYLLAKASSSQSWLWHQRLSHLNFTTINNLVKNNLVQGLSKMKLKKDHLCSAYEQGKIHRKHHKSKMDFALNKPLYLLHMDLCGPMHIESINRKRYVLVVFDDYSRYTWVFFLHSKDEASEVIIFFIKKTQVNLQLQVQCVRTDNGTEFKNETLTKFFDEVGITQQFSTVRTPQQNGVVERKNRTLVEAARTMLTFLHESMNVNFDEISEMASKQFSLEPGLSNLNETRKSSNPSVSQVSESSKKDLDDLFQKFYDEYFDSSEIIKSSTINVETSNVEIPSNEEEVFHKSSESFQEESSSSSLNNDVQQSLEEVEVPSLNIQSVSNNMDPNVVEASTSHNVFNESVEDAYFDASTSFHDLSNVHTFYQPYPHEKNSIEPANVAEALRDADWISFLNVILKEEVYVGQPLGFVSTQYPDHVYALDKALFGLKQAPRATRIDLPRGLPSNIGKLGLGSKVEERFVHLMMVVKFEVLIKKKKMYYLGLMRFDLWMDFLMVHLEELKMKKLLWEKVWWWHLHN</sequence>
<evidence type="ECO:0000256" key="1">
    <source>
        <dbReference type="ARBA" id="ARBA00022670"/>
    </source>
</evidence>
<feature type="compositionally biased region" description="Polar residues" evidence="5">
    <location>
        <begin position="149"/>
        <end position="160"/>
    </location>
</feature>
<evidence type="ECO:0000256" key="5">
    <source>
        <dbReference type="SAM" id="MobiDB-lite"/>
    </source>
</evidence>
<dbReference type="GO" id="GO:0008233">
    <property type="term" value="F:peptidase activity"/>
    <property type="evidence" value="ECO:0007669"/>
    <property type="project" value="UniProtKB-KW"/>
</dbReference>
<dbReference type="AlphaFoldDB" id="A0A6L2KMW6"/>
<feature type="compositionally biased region" description="Low complexity" evidence="5">
    <location>
        <begin position="656"/>
        <end position="666"/>
    </location>
</feature>
<evidence type="ECO:0000256" key="2">
    <source>
        <dbReference type="ARBA" id="ARBA00022723"/>
    </source>
</evidence>
<keyword evidence="3" id="KW-0378">Hydrolase</keyword>
<name>A0A6L2KMW6_TANCI</name>
<dbReference type="Pfam" id="PF07727">
    <property type="entry name" value="RVT_2"/>
    <property type="match status" value="1"/>
</dbReference>
<dbReference type="SUPFAM" id="SSF53098">
    <property type="entry name" value="Ribonuclease H-like"/>
    <property type="match status" value="1"/>
</dbReference>
<protein>
    <recommendedName>
        <fullName evidence="6">Integrase catalytic domain-containing protein</fullName>
    </recommendedName>
</protein>